<keyword evidence="1" id="KW-0472">Membrane</keyword>
<accession>A0AA36GQT9</accession>
<dbReference type="Proteomes" id="UP001176961">
    <property type="component" value="Unassembled WGS sequence"/>
</dbReference>
<keyword evidence="1" id="KW-0812">Transmembrane</keyword>
<reference evidence="2" key="1">
    <citation type="submission" date="2023-07" db="EMBL/GenBank/DDBJ databases">
        <authorList>
            <consortium name="CYATHOMIX"/>
        </authorList>
    </citation>
    <scope>NUCLEOTIDE SEQUENCE</scope>
    <source>
        <strain evidence="2">N/A</strain>
    </source>
</reference>
<sequence>MEQSSYLTHPTAVFHLVCWPWSFVIAALLLESWLHFQQTAFLTQVWRKYQDGCWLIFHDRFLHPTGV</sequence>
<evidence type="ECO:0000313" key="3">
    <source>
        <dbReference type="Proteomes" id="UP001176961"/>
    </source>
</evidence>
<evidence type="ECO:0000313" key="2">
    <source>
        <dbReference type="EMBL" id="CAJ0596620.1"/>
    </source>
</evidence>
<organism evidence="2 3">
    <name type="scientific">Cylicocyclus nassatus</name>
    <name type="common">Nematode worm</name>
    <dbReference type="NCBI Taxonomy" id="53992"/>
    <lineage>
        <taxon>Eukaryota</taxon>
        <taxon>Metazoa</taxon>
        <taxon>Ecdysozoa</taxon>
        <taxon>Nematoda</taxon>
        <taxon>Chromadorea</taxon>
        <taxon>Rhabditida</taxon>
        <taxon>Rhabditina</taxon>
        <taxon>Rhabditomorpha</taxon>
        <taxon>Strongyloidea</taxon>
        <taxon>Strongylidae</taxon>
        <taxon>Cylicocyclus</taxon>
    </lineage>
</organism>
<feature type="transmembrane region" description="Helical" evidence="1">
    <location>
        <begin position="12"/>
        <end position="30"/>
    </location>
</feature>
<evidence type="ECO:0000256" key="1">
    <source>
        <dbReference type="SAM" id="Phobius"/>
    </source>
</evidence>
<dbReference type="AlphaFoldDB" id="A0AA36GQT9"/>
<protein>
    <submittedName>
        <fullName evidence="2">Uncharacterized protein</fullName>
    </submittedName>
</protein>
<proteinExistence type="predicted"/>
<keyword evidence="1" id="KW-1133">Transmembrane helix</keyword>
<comment type="caution">
    <text evidence="2">The sequence shown here is derived from an EMBL/GenBank/DDBJ whole genome shotgun (WGS) entry which is preliminary data.</text>
</comment>
<name>A0AA36GQT9_CYLNA</name>
<keyword evidence="3" id="KW-1185">Reference proteome</keyword>
<dbReference type="EMBL" id="CATQJL010000223">
    <property type="protein sequence ID" value="CAJ0596620.1"/>
    <property type="molecule type" value="Genomic_DNA"/>
</dbReference>
<gene>
    <name evidence="2" type="ORF">CYNAS_LOCUS8603</name>
</gene>